<dbReference type="Proteomes" id="UP000601171">
    <property type="component" value="Unassembled WGS sequence"/>
</dbReference>
<feature type="domain" description="Purine catabolism PurC-like" evidence="2">
    <location>
        <begin position="6"/>
        <end position="125"/>
    </location>
</feature>
<dbReference type="InterPro" id="IPR042070">
    <property type="entry name" value="PucR_C-HTH_sf"/>
</dbReference>
<evidence type="ECO:0000259" key="3">
    <source>
        <dbReference type="Pfam" id="PF13556"/>
    </source>
</evidence>
<name>A0A926IJG0_9FIRM</name>
<sequence>MATVKDILSIPALRKLKVIGGKQGLNKRVSYVTVLEVPDIVKWLKGNDFLITSLFAFKDSIIEQTKLIDSLADENCSCLAIKIVPYVKELDKSIIERADCRGLVLVEIPVEMTYIEIIVNAMDKILEDRDIDYMIEKYMKDIIFNNYDNYAIMLQRGKLLGFNIQESYTLAITLNINHKTNDKEENILRKTAKSIAKESDTLIKFTYNPVVTMEEKSTILFFASEEKDIENNLKSILELIDKNVKICGLEDVKVGVGSIGEGLECLKKSYFHSLEVLELGKVFNNHNYVYCYVYCYDELKIYSVLEKCLRENGDVIFDKKFDNIDSDLLLTLESFYANNMDVAKCSEDLFIHKNTVRYRLKKVKEITGYDTSIFEHNFNLYLFLLYKKIKG</sequence>
<reference evidence="5" key="1">
    <citation type="submission" date="2020-08" db="EMBL/GenBank/DDBJ databases">
        <title>Genome public.</title>
        <authorList>
            <person name="Liu C."/>
            <person name="Sun Q."/>
        </authorList>
    </citation>
    <scope>NUCLEOTIDE SEQUENCE</scope>
    <source>
        <strain evidence="5">BX21</strain>
    </source>
</reference>
<dbReference type="InterPro" id="IPR012914">
    <property type="entry name" value="PucR_dom"/>
</dbReference>
<organism evidence="5 6">
    <name type="scientific">Paratissierella segnis</name>
    <dbReference type="NCBI Taxonomy" id="2763679"/>
    <lineage>
        <taxon>Bacteria</taxon>
        <taxon>Bacillati</taxon>
        <taxon>Bacillota</taxon>
        <taxon>Tissierellia</taxon>
        <taxon>Tissierellales</taxon>
        <taxon>Tissierellaceae</taxon>
        <taxon>Paratissierella</taxon>
    </lineage>
</organism>
<comment type="caution">
    <text evidence="5">The sequence shown here is derived from an EMBL/GenBank/DDBJ whole genome shotgun (WGS) entry which is preliminary data.</text>
</comment>
<evidence type="ECO:0000259" key="4">
    <source>
        <dbReference type="Pfam" id="PF17853"/>
    </source>
</evidence>
<dbReference type="InterPro" id="IPR025736">
    <property type="entry name" value="PucR_C-HTH_dom"/>
</dbReference>
<feature type="domain" description="CdaR GGDEF-like" evidence="4">
    <location>
        <begin position="153"/>
        <end position="278"/>
    </location>
</feature>
<evidence type="ECO:0000313" key="6">
    <source>
        <dbReference type="Proteomes" id="UP000601171"/>
    </source>
</evidence>
<protein>
    <submittedName>
        <fullName evidence="5">PucR family transcriptional regulator ligand-binding domain-containing protein</fullName>
    </submittedName>
</protein>
<dbReference type="RefSeq" id="WP_262428676.1">
    <property type="nucleotide sequence ID" value="NZ_JACRTG010000008.1"/>
</dbReference>
<dbReference type="Pfam" id="PF07905">
    <property type="entry name" value="PucR"/>
    <property type="match status" value="1"/>
</dbReference>
<dbReference type="AlphaFoldDB" id="A0A926IJG0"/>
<dbReference type="Gene3D" id="1.10.10.2840">
    <property type="entry name" value="PucR C-terminal helix-turn-helix domain"/>
    <property type="match status" value="1"/>
</dbReference>
<dbReference type="PANTHER" id="PTHR33744:SF1">
    <property type="entry name" value="DNA-BINDING TRANSCRIPTIONAL ACTIVATOR ADER"/>
    <property type="match status" value="1"/>
</dbReference>
<proteinExistence type="inferred from homology"/>
<accession>A0A926IJG0</accession>
<dbReference type="PANTHER" id="PTHR33744">
    <property type="entry name" value="CARBOHYDRATE DIACID REGULATOR"/>
    <property type="match status" value="1"/>
</dbReference>
<comment type="similarity">
    <text evidence="1">Belongs to the CdaR family.</text>
</comment>
<evidence type="ECO:0000259" key="2">
    <source>
        <dbReference type="Pfam" id="PF07905"/>
    </source>
</evidence>
<dbReference type="Pfam" id="PF13556">
    <property type="entry name" value="HTH_30"/>
    <property type="match status" value="1"/>
</dbReference>
<evidence type="ECO:0000256" key="1">
    <source>
        <dbReference type="ARBA" id="ARBA00006754"/>
    </source>
</evidence>
<keyword evidence="6" id="KW-1185">Reference proteome</keyword>
<dbReference type="InterPro" id="IPR041522">
    <property type="entry name" value="CdaR_GGDEF"/>
</dbReference>
<dbReference type="EMBL" id="JACRTG010000008">
    <property type="protein sequence ID" value="MBC8587205.1"/>
    <property type="molecule type" value="Genomic_DNA"/>
</dbReference>
<evidence type="ECO:0000313" key="5">
    <source>
        <dbReference type="EMBL" id="MBC8587205.1"/>
    </source>
</evidence>
<gene>
    <name evidence="5" type="ORF">H8707_02975</name>
</gene>
<feature type="domain" description="PucR C-terminal helix-turn-helix" evidence="3">
    <location>
        <begin position="328"/>
        <end position="384"/>
    </location>
</feature>
<dbReference type="Pfam" id="PF17853">
    <property type="entry name" value="GGDEF_2"/>
    <property type="match status" value="1"/>
</dbReference>
<dbReference type="InterPro" id="IPR051448">
    <property type="entry name" value="CdaR-like_regulators"/>
</dbReference>